<dbReference type="SUPFAM" id="SSF50156">
    <property type="entry name" value="PDZ domain-like"/>
    <property type="match status" value="1"/>
</dbReference>
<evidence type="ECO:0000256" key="1">
    <source>
        <dbReference type="ARBA" id="ARBA00010541"/>
    </source>
</evidence>
<evidence type="ECO:0000256" key="4">
    <source>
        <dbReference type="SAM" id="MobiDB-lite"/>
    </source>
</evidence>
<dbReference type="Pfam" id="PF13180">
    <property type="entry name" value="PDZ_2"/>
    <property type="match status" value="1"/>
</dbReference>
<dbReference type="EC" id="3.4.21.-" evidence="7"/>
<keyword evidence="5" id="KW-0472">Membrane</keyword>
<organism evidence="7 8">
    <name type="scientific">Amnibacterium endophyticum</name>
    <dbReference type="NCBI Taxonomy" id="2109337"/>
    <lineage>
        <taxon>Bacteria</taxon>
        <taxon>Bacillati</taxon>
        <taxon>Actinomycetota</taxon>
        <taxon>Actinomycetes</taxon>
        <taxon>Micrococcales</taxon>
        <taxon>Microbacteriaceae</taxon>
        <taxon>Amnibacterium</taxon>
    </lineage>
</organism>
<comment type="caution">
    <text evidence="7">The sequence shown here is derived from an EMBL/GenBank/DDBJ whole genome shotgun (WGS) entry which is preliminary data.</text>
</comment>
<dbReference type="EMBL" id="JBHUEA010000002">
    <property type="protein sequence ID" value="MFD1720201.1"/>
    <property type="molecule type" value="Genomic_DNA"/>
</dbReference>
<dbReference type="InterPro" id="IPR009003">
    <property type="entry name" value="Peptidase_S1_PA"/>
</dbReference>
<keyword evidence="5" id="KW-1133">Transmembrane helix</keyword>
<comment type="similarity">
    <text evidence="1">Belongs to the peptidase S1C family.</text>
</comment>
<name>A0ABW4L9K9_9MICO</name>
<dbReference type="GO" id="GO:0008233">
    <property type="term" value="F:peptidase activity"/>
    <property type="evidence" value="ECO:0007669"/>
    <property type="project" value="UniProtKB-KW"/>
</dbReference>
<dbReference type="InterPro" id="IPR001940">
    <property type="entry name" value="Peptidase_S1C"/>
</dbReference>
<evidence type="ECO:0000313" key="8">
    <source>
        <dbReference type="Proteomes" id="UP001597347"/>
    </source>
</evidence>
<keyword evidence="8" id="KW-1185">Reference proteome</keyword>
<dbReference type="PROSITE" id="PS50106">
    <property type="entry name" value="PDZ"/>
    <property type="match status" value="1"/>
</dbReference>
<dbReference type="PRINTS" id="PR00834">
    <property type="entry name" value="PROTEASES2C"/>
</dbReference>
<dbReference type="InterPro" id="IPR051201">
    <property type="entry name" value="Chloro_Bact_Ser_Proteases"/>
</dbReference>
<dbReference type="GO" id="GO:0006508">
    <property type="term" value="P:proteolysis"/>
    <property type="evidence" value="ECO:0007669"/>
    <property type="project" value="UniProtKB-KW"/>
</dbReference>
<keyword evidence="3 7" id="KW-0378">Hydrolase</keyword>
<dbReference type="Pfam" id="PF13365">
    <property type="entry name" value="Trypsin_2"/>
    <property type="match status" value="1"/>
</dbReference>
<dbReference type="InterPro" id="IPR001478">
    <property type="entry name" value="PDZ"/>
</dbReference>
<feature type="compositionally biased region" description="Basic and acidic residues" evidence="4">
    <location>
        <begin position="1"/>
        <end position="31"/>
    </location>
</feature>
<feature type="region of interest" description="Disordered" evidence="4">
    <location>
        <begin position="248"/>
        <end position="287"/>
    </location>
</feature>
<dbReference type="InterPro" id="IPR043504">
    <property type="entry name" value="Peptidase_S1_PA_chymotrypsin"/>
</dbReference>
<dbReference type="SMART" id="SM00228">
    <property type="entry name" value="PDZ"/>
    <property type="match status" value="1"/>
</dbReference>
<feature type="region of interest" description="Disordered" evidence="4">
    <location>
        <begin position="1"/>
        <end position="33"/>
    </location>
</feature>
<evidence type="ECO:0000256" key="3">
    <source>
        <dbReference type="ARBA" id="ARBA00022801"/>
    </source>
</evidence>
<evidence type="ECO:0000256" key="5">
    <source>
        <dbReference type="SAM" id="Phobius"/>
    </source>
</evidence>
<feature type="transmembrane region" description="Helical" evidence="5">
    <location>
        <begin position="56"/>
        <end position="82"/>
    </location>
</feature>
<accession>A0ABW4L9K9</accession>
<protein>
    <submittedName>
        <fullName evidence="7">S1C family serine protease</fullName>
        <ecNumber evidence="7">3.4.21.-</ecNumber>
    </submittedName>
</protein>
<feature type="domain" description="PDZ" evidence="6">
    <location>
        <begin position="359"/>
        <end position="443"/>
    </location>
</feature>
<keyword evidence="5" id="KW-0812">Transmembrane</keyword>
<sequence length="461" mass="45553">MSDDFNRPEEPRSETTADGGHLHEDGTDTRAEPVTTTVADDREGAAFRRSRERRGLVVPVVAAAVVAALIGGGLGAGIAIAVNQPTSAVSTSNANGSGAGVVINNPSTATAVSAVAAKASPSVVTIQVAASNESGTGSGIVLSSDGYVLTNNHVVTLDGDSSSGTISVTTTDGHLYKAKIVGTDPLNDLAVIKLENASGLTAATFADSSDLNVGDSVVAIGAPLNLPNTVTTGIVSALNRSIAVASSAVPEQGQQDQGQGQGQGESPFNFWNFGNGNGNGNGGQQSQAQTSNIYLSVLQTDAAINPGNSGGALLDSQGRVIGVNVAIAGTGSSTGGQSGSIGVGFAIPSNIAKRIADELIKGEQPTHGQIGIESPSNQTATSGDVAGVPVSTVTSGGPAAKAGIQKGDVITAVGGVPTTAFTDLAAQVRAYPGGSTVEVTWSRNGQSKTGSVTLGTVKAAS</sequence>
<dbReference type="InterPro" id="IPR036034">
    <property type="entry name" value="PDZ_sf"/>
</dbReference>
<proteinExistence type="inferred from homology"/>
<keyword evidence="2 7" id="KW-0645">Protease</keyword>
<evidence type="ECO:0000259" key="6">
    <source>
        <dbReference type="PROSITE" id="PS50106"/>
    </source>
</evidence>
<dbReference type="PANTHER" id="PTHR43343">
    <property type="entry name" value="PEPTIDASE S12"/>
    <property type="match status" value="1"/>
</dbReference>
<gene>
    <name evidence="7" type="ORF">ACFSBI_01445</name>
</gene>
<dbReference type="PANTHER" id="PTHR43343:SF3">
    <property type="entry name" value="PROTEASE DO-LIKE 8, CHLOROPLASTIC"/>
    <property type="match status" value="1"/>
</dbReference>
<dbReference type="SUPFAM" id="SSF50494">
    <property type="entry name" value="Trypsin-like serine proteases"/>
    <property type="match status" value="1"/>
</dbReference>
<dbReference type="RefSeq" id="WP_377931408.1">
    <property type="nucleotide sequence ID" value="NZ_JBHUEA010000002.1"/>
</dbReference>
<dbReference type="Gene3D" id="2.40.10.10">
    <property type="entry name" value="Trypsin-like serine proteases"/>
    <property type="match status" value="2"/>
</dbReference>
<evidence type="ECO:0000313" key="7">
    <source>
        <dbReference type="EMBL" id="MFD1720201.1"/>
    </source>
</evidence>
<evidence type="ECO:0000256" key="2">
    <source>
        <dbReference type="ARBA" id="ARBA00022670"/>
    </source>
</evidence>
<dbReference type="Gene3D" id="2.30.42.10">
    <property type="match status" value="1"/>
</dbReference>
<reference evidence="8" key="1">
    <citation type="journal article" date="2019" name="Int. J. Syst. Evol. Microbiol.">
        <title>The Global Catalogue of Microorganisms (GCM) 10K type strain sequencing project: providing services to taxonomists for standard genome sequencing and annotation.</title>
        <authorList>
            <consortium name="The Broad Institute Genomics Platform"/>
            <consortium name="The Broad Institute Genome Sequencing Center for Infectious Disease"/>
            <person name="Wu L."/>
            <person name="Ma J."/>
        </authorList>
    </citation>
    <scope>NUCLEOTIDE SEQUENCE [LARGE SCALE GENOMIC DNA]</scope>
    <source>
        <strain evidence="8">CGMCC 1.12471</strain>
    </source>
</reference>
<dbReference type="Proteomes" id="UP001597347">
    <property type="component" value="Unassembled WGS sequence"/>
</dbReference>